<evidence type="ECO:0000256" key="6">
    <source>
        <dbReference type="ARBA" id="ARBA00048132"/>
    </source>
</evidence>
<dbReference type="InterPro" id="IPR036188">
    <property type="entry name" value="FAD/NAD-bd_sf"/>
</dbReference>
<dbReference type="NCBIfam" id="TIGR01292">
    <property type="entry name" value="TRX_reduct"/>
    <property type="match status" value="1"/>
</dbReference>
<evidence type="ECO:0000256" key="3">
    <source>
        <dbReference type="ARBA" id="ARBA00023002"/>
    </source>
</evidence>
<dbReference type="PROSITE" id="PS00573">
    <property type="entry name" value="PYRIDINE_REDOX_2"/>
    <property type="match status" value="1"/>
</dbReference>
<dbReference type="GO" id="GO:0019430">
    <property type="term" value="P:removal of superoxide radicals"/>
    <property type="evidence" value="ECO:0007669"/>
    <property type="project" value="UniProtKB-UniRule"/>
</dbReference>
<dbReference type="SUPFAM" id="SSF51905">
    <property type="entry name" value="FAD/NAD(P)-binding domain"/>
    <property type="match status" value="1"/>
</dbReference>
<evidence type="ECO:0000259" key="9">
    <source>
        <dbReference type="Pfam" id="PF07992"/>
    </source>
</evidence>
<dbReference type="EMBL" id="CADCVS010000508">
    <property type="protein sequence ID" value="CAA9531709.1"/>
    <property type="molecule type" value="Genomic_DNA"/>
</dbReference>
<comment type="subunit">
    <text evidence="7">Homodimer.</text>
</comment>
<protein>
    <recommendedName>
        <fullName evidence="7">Thioredoxin reductase</fullName>
        <ecNumber evidence="7">1.8.1.9</ecNumber>
    </recommendedName>
</protein>
<sequence>MAANDNESGIEHVIIVGSGPAGYTAALYTARAELKPLVIEGFLWGGLLQQTTEVENFPGYPQGVMGPEMMQQLRDQAERFGSRFITDQVTRIEPGFHGEPHTVWVGDDAYRARTVVLAMGAEHRKLDVPGEEELGGRGVSYCATCDAAFYKDKPTIIVGGGDSAMEEAIFLAKFASEVDIVHRRSEFRASKIMLERARAAGNIKFLTPYVVEAFHPGEDGKKLEFARLRNVETGEVLEQPMAGAFIAVGHEPQSDLVRDFVGTDENKYVKVEGRSTRTNVPGIFAAGDLVDHTYRQAITAAGSGCQAALDAEWYLRDNPEVPTPEVLENVGDIAEAQWAPAAQ</sequence>
<comment type="catalytic activity">
    <reaction evidence="6 7">
        <text>[thioredoxin]-dithiol + NADP(+) = [thioredoxin]-disulfide + NADPH + H(+)</text>
        <dbReference type="Rhea" id="RHEA:20345"/>
        <dbReference type="Rhea" id="RHEA-COMP:10698"/>
        <dbReference type="Rhea" id="RHEA-COMP:10700"/>
        <dbReference type="ChEBI" id="CHEBI:15378"/>
        <dbReference type="ChEBI" id="CHEBI:29950"/>
        <dbReference type="ChEBI" id="CHEBI:50058"/>
        <dbReference type="ChEBI" id="CHEBI:57783"/>
        <dbReference type="ChEBI" id="CHEBI:58349"/>
        <dbReference type="EC" id="1.8.1.9"/>
    </reaction>
</comment>
<organism evidence="10">
    <name type="scientific">uncultured Solirubrobacteraceae bacterium</name>
    <dbReference type="NCBI Taxonomy" id="1162706"/>
    <lineage>
        <taxon>Bacteria</taxon>
        <taxon>Bacillati</taxon>
        <taxon>Actinomycetota</taxon>
        <taxon>Thermoleophilia</taxon>
        <taxon>Solirubrobacterales</taxon>
        <taxon>Solirubrobacteraceae</taxon>
        <taxon>environmental samples</taxon>
    </lineage>
</organism>
<keyword evidence="1 7" id="KW-0285">Flavoprotein</keyword>
<evidence type="ECO:0000256" key="7">
    <source>
        <dbReference type="RuleBase" id="RU003880"/>
    </source>
</evidence>
<dbReference type="PRINTS" id="PR00368">
    <property type="entry name" value="FADPNR"/>
</dbReference>
<accession>A0A6J4TTI0</accession>
<feature type="domain" description="FAD/NAD(P)-binding" evidence="9">
    <location>
        <begin position="12"/>
        <end position="304"/>
    </location>
</feature>
<dbReference type="InterPro" id="IPR050097">
    <property type="entry name" value="Ferredoxin-NADP_redctase_2"/>
</dbReference>
<dbReference type="Gene3D" id="3.50.50.60">
    <property type="entry name" value="FAD/NAD(P)-binding domain"/>
    <property type="match status" value="2"/>
</dbReference>
<evidence type="ECO:0000256" key="5">
    <source>
        <dbReference type="ARBA" id="ARBA00023284"/>
    </source>
</evidence>
<proteinExistence type="inferred from homology"/>
<dbReference type="InterPro" id="IPR008255">
    <property type="entry name" value="Pyr_nucl-diS_OxRdtase_2_AS"/>
</dbReference>
<comment type="similarity">
    <text evidence="7">Belongs to the class-II pyridine nucleotide-disulfide oxidoreductase family.</text>
</comment>
<dbReference type="GO" id="GO:0004791">
    <property type="term" value="F:thioredoxin-disulfide reductase (NADPH) activity"/>
    <property type="evidence" value="ECO:0007669"/>
    <property type="project" value="UniProtKB-UniRule"/>
</dbReference>
<evidence type="ECO:0000256" key="2">
    <source>
        <dbReference type="ARBA" id="ARBA00022827"/>
    </source>
</evidence>
<gene>
    <name evidence="10" type="ORF">AVDCRST_MAG30-3850</name>
</gene>
<dbReference type="EC" id="1.8.1.9" evidence="7"/>
<comment type="cofactor">
    <cofactor evidence="8">
        <name>FAD</name>
        <dbReference type="ChEBI" id="CHEBI:57692"/>
    </cofactor>
    <text evidence="8">Binds 1 FAD per subunit.</text>
</comment>
<keyword evidence="2 7" id="KW-0274">FAD</keyword>
<name>A0A6J4TTI0_9ACTN</name>
<evidence type="ECO:0000313" key="10">
    <source>
        <dbReference type="EMBL" id="CAA9531709.1"/>
    </source>
</evidence>
<dbReference type="GO" id="GO:0005737">
    <property type="term" value="C:cytoplasm"/>
    <property type="evidence" value="ECO:0007669"/>
    <property type="project" value="InterPro"/>
</dbReference>
<keyword evidence="8" id="KW-0521">NADP</keyword>
<evidence type="ECO:0000256" key="4">
    <source>
        <dbReference type="ARBA" id="ARBA00023157"/>
    </source>
</evidence>
<dbReference type="InterPro" id="IPR005982">
    <property type="entry name" value="Thioredox_Rdtase"/>
</dbReference>
<dbReference type="PRINTS" id="PR00469">
    <property type="entry name" value="PNDRDTASEII"/>
</dbReference>
<dbReference type="Pfam" id="PF07992">
    <property type="entry name" value="Pyr_redox_2"/>
    <property type="match status" value="1"/>
</dbReference>
<keyword evidence="5 7" id="KW-0676">Redox-active center</keyword>
<keyword evidence="4" id="KW-1015">Disulfide bond</keyword>
<reference evidence="10" key="1">
    <citation type="submission" date="2020-02" db="EMBL/GenBank/DDBJ databases">
        <authorList>
            <person name="Meier V. D."/>
        </authorList>
    </citation>
    <scope>NUCLEOTIDE SEQUENCE</scope>
    <source>
        <strain evidence="10">AVDCRST_MAG30</strain>
    </source>
</reference>
<dbReference type="AlphaFoldDB" id="A0A6J4TTI0"/>
<evidence type="ECO:0000256" key="8">
    <source>
        <dbReference type="RuleBase" id="RU003881"/>
    </source>
</evidence>
<dbReference type="InterPro" id="IPR023753">
    <property type="entry name" value="FAD/NAD-binding_dom"/>
</dbReference>
<keyword evidence="3 7" id="KW-0560">Oxidoreductase</keyword>
<dbReference type="PANTHER" id="PTHR48105">
    <property type="entry name" value="THIOREDOXIN REDUCTASE 1-RELATED-RELATED"/>
    <property type="match status" value="1"/>
</dbReference>
<evidence type="ECO:0000256" key="1">
    <source>
        <dbReference type="ARBA" id="ARBA00022630"/>
    </source>
</evidence>